<evidence type="ECO:0000256" key="9">
    <source>
        <dbReference type="SAM" id="Phobius"/>
    </source>
</evidence>
<dbReference type="PANTHER" id="PTHR11003:SF334">
    <property type="entry name" value="FI03418P"/>
    <property type="match status" value="1"/>
</dbReference>
<feature type="transmembrane region" description="Helical" evidence="9">
    <location>
        <begin position="414"/>
        <end position="435"/>
    </location>
</feature>
<feature type="region of interest" description="Disordered" evidence="8">
    <location>
        <begin position="277"/>
        <end position="302"/>
    </location>
</feature>
<gene>
    <name evidence="11" type="ORF">MAR_009408</name>
</gene>
<dbReference type="InterPro" id="IPR013099">
    <property type="entry name" value="K_chnl_dom"/>
</dbReference>
<feature type="compositionally biased region" description="Low complexity" evidence="8">
    <location>
        <begin position="287"/>
        <end position="301"/>
    </location>
</feature>
<reference evidence="11" key="1">
    <citation type="submission" date="2022-11" db="EMBL/GenBank/DDBJ databases">
        <title>Centuries of genome instability and evolution in soft-shell clam transmissible cancer (bioRxiv).</title>
        <authorList>
            <person name="Hart S.F.M."/>
            <person name="Yonemitsu M.A."/>
            <person name="Giersch R.M."/>
            <person name="Beal B.F."/>
            <person name="Arriagada G."/>
            <person name="Davis B.W."/>
            <person name="Ostrander E.A."/>
            <person name="Goff S.P."/>
            <person name="Metzger M.J."/>
        </authorList>
    </citation>
    <scope>NUCLEOTIDE SEQUENCE</scope>
    <source>
        <strain evidence="11">MELC-2E11</strain>
        <tissue evidence="11">Siphon/mantle</tissue>
    </source>
</reference>
<dbReference type="Proteomes" id="UP001164746">
    <property type="component" value="Chromosome 4"/>
</dbReference>
<keyword evidence="2" id="KW-0813">Transport</keyword>
<feature type="transmembrane region" description="Helical" evidence="9">
    <location>
        <begin position="447"/>
        <end position="468"/>
    </location>
</feature>
<evidence type="ECO:0000256" key="4">
    <source>
        <dbReference type="ARBA" id="ARBA00022989"/>
    </source>
</evidence>
<evidence type="ECO:0000256" key="7">
    <source>
        <dbReference type="ARBA" id="ARBA00023303"/>
    </source>
</evidence>
<evidence type="ECO:0000256" key="3">
    <source>
        <dbReference type="ARBA" id="ARBA00022692"/>
    </source>
</evidence>
<evidence type="ECO:0000313" key="11">
    <source>
        <dbReference type="EMBL" id="WAR02850.1"/>
    </source>
</evidence>
<dbReference type="InterPro" id="IPR003280">
    <property type="entry name" value="2pore_dom_K_chnl"/>
</dbReference>
<proteinExistence type="predicted"/>
<dbReference type="SUPFAM" id="SSF81324">
    <property type="entry name" value="Voltage-gated potassium channels"/>
    <property type="match status" value="2"/>
</dbReference>
<evidence type="ECO:0000259" key="10">
    <source>
        <dbReference type="Pfam" id="PF07885"/>
    </source>
</evidence>
<evidence type="ECO:0000256" key="8">
    <source>
        <dbReference type="SAM" id="MobiDB-lite"/>
    </source>
</evidence>
<keyword evidence="5" id="KW-0406">Ion transport</keyword>
<sequence>MSEGGNEESVFKESKREEGKATRSWCCCCCKRPAQFVIEKGPNSRNGARLAMYATDPSSSMADNLVTTPTEDHISDIQTFRQDCSQKDNSIRRRTCEQRCKKCCKKFMTFFFSNIGLCSLVVAYSILGGFIFQTLEAPHEIQKRHLMTKRRALYAQELWNFTDSRDIFFEPNYTRVVEMLLVRFQTDVLLAKKDGWDGSDGDVEPLWSFAGSLLYSVTVITTIGRLVTIFYALFGIPLTLLCLTNMGSFLGNCFRLLYKHLCQLLKWMCCPPEETVTKRRSVNSPGSTIRSKSVSSRSDLSQQQELHPLQLNADDKSTNTLKVAPLKAPIVRKDSRGKTRSRSSSPSPTSKEPPGVIGEINIVVEDYDNPKMNTDHKVEQIRVPIFVSLLIIAIYIIGGALMFSMWENWDYLEGSYFCFITLSTIGFGDYVPGSISRTENADSRKKLIICCVYLLFGLAVIAMCFNLMQEDVRAKFRWLGVKLGLIEEK</sequence>
<keyword evidence="6 9" id="KW-0472">Membrane</keyword>
<evidence type="ECO:0000256" key="6">
    <source>
        <dbReference type="ARBA" id="ARBA00023136"/>
    </source>
</evidence>
<feature type="domain" description="Potassium channel" evidence="10">
    <location>
        <begin position="391"/>
        <end position="470"/>
    </location>
</feature>
<evidence type="ECO:0000256" key="5">
    <source>
        <dbReference type="ARBA" id="ARBA00023065"/>
    </source>
</evidence>
<organism evidence="11 12">
    <name type="scientific">Mya arenaria</name>
    <name type="common">Soft-shell clam</name>
    <dbReference type="NCBI Taxonomy" id="6604"/>
    <lineage>
        <taxon>Eukaryota</taxon>
        <taxon>Metazoa</taxon>
        <taxon>Spiralia</taxon>
        <taxon>Lophotrochozoa</taxon>
        <taxon>Mollusca</taxon>
        <taxon>Bivalvia</taxon>
        <taxon>Autobranchia</taxon>
        <taxon>Heteroconchia</taxon>
        <taxon>Euheterodonta</taxon>
        <taxon>Imparidentia</taxon>
        <taxon>Neoheterodontei</taxon>
        <taxon>Myida</taxon>
        <taxon>Myoidea</taxon>
        <taxon>Myidae</taxon>
        <taxon>Mya</taxon>
    </lineage>
</organism>
<feature type="region of interest" description="Disordered" evidence="8">
    <location>
        <begin position="333"/>
        <end position="355"/>
    </location>
</feature>
<dbReference type="EMBL" id="CP111015">
    <property type="protein sequence ID" value="WAR02850.1"/>
    <property type="molecule type" value="Genomic_DNA"/>
</dbReference>
<keyword evidence="7" id="KW-0407">Ion channel</keyword>
<dbReference type="Pfam" id="PF07885">
    <property type="entry name" value="Ion_trans_2"/>
    <property type="match status" value="2"/>
</dbReference>
<feature type="transmembrane region" description="Helical" evidence="9">
    <location>
        <begin position="238"/>
        <end position="258"/>
    </location>
</feature>
<protein>
    <submittedName>
        <fullName evidence="11">KCNKI-like protein</fullName>
    </submittedName>
</protein>
<keyword evidence="12" id="KW-1185">Reference proteome</keyword>
<feature type="compositionally biased region" description="Low complexity" evidence="8">
    <location>
        <begin position="342"/>
        <end position="355"/>
    </location>
</feature>
<evidence type="ECO:0000256" key="1">
    <source>
        <dbReference type="ARBA" id="ARBA00004141"/>
    </source>
</evidence>
<evidence type="ECO:0000313" key="12">
    <source>
        <dbReference type="Proteomes" id="UP001164746"/>
    </source>
</evidence>
<dbReference type="Gene3D" id="1.10.287.70">
    <property type="match status" value="1"/>
</dbReference>
<keyword evidence="3 9" id="KW-0812">Transmembrane</keyword>
<feature type="transmembrane region" description="Helical" evidence="9">
    <location>
        <begin position="381"/>
        <end position="402"/>
    </location>
</feature>
<feature type="transmembrane region" description="Helical" evidence="9">
    <location>
        <begin position="107"/>
        <end position="132"/>
    </location>
</feature>
<comment type="subcellular location">
    <subcellularLocation>
        <location evidence="1">Membrane</location>
        <topology evidence="1">Multi-pass membrane protein</topology>
    </subcellularLocation>
</comment>
<name>A0ABY7DZB0_MYAAR</name>
<feature type="domain" description="Potassium channel" evidence="10">
    <location>
        <begin position="206"/>
        <end position="250"/>
    </location>
</feature>
<evidence type="ECO:0000256" key="2">
    <source>
        <dbReference type="ARBA" id="ARBA00022448"/>
    </source>
</evidence>
<dbReference type="PANTHER" id="PTHR11003">
    <property type="entry name" value="POTASSIUM CHANNEL, SUBFAMILY K"/>
    <property type="match status" value="1"/>
</dbReference>
<keyword evidence="4 9" id="KW-1133">Transmembrane helix</keyword>
<accession>A0ABY7DZB0</accession>